<evidence type="ECO:0000313" key="4">
    <source>
        <dbReference type="Proteomes" id="UP001189624"/>
    </source>
</evidence>
<proteinExistence type="inferred from homology"/>
<dbReference type="Gramene" id="rna-AYBTSS11_LOCUS4936">
    <property type="protein sequence ID" value="CAJ1930858.1"/>
    <property type="gene ID" value="gene-AYBTSS11_LOCUS4936"/>
</dbReference>
<dbReference type="PANTHER" id="PTHR31147">
    <property type="entry name" value="ACYL TRANSFERASE 4"/>
    <property type="match status" value="1"/>
</dbReference>
<dbReference type="PANTHER" id="PTHR31147:SF66">
    <property type="entry name" value="OS05G0315700 PROTEIN"/>
    <property type="match status" value="1"/>
</dbReference>
<name>A0AA86VC31_9FABA</name>
<evidence type="ECO:0000256" key="2">
    <source>
        <dbReference type="ARBA" id="ARBA00022679"/>
    </source>
</evidence>
<reference evidence="3" key="1">
    <citation type="submission" date="2023-10" db="EMBL/GenBank/DDBJ databases">
        <authorList>
            <person name="Domelevo Entfellner J.-B."/>
        </authorList>
    </citation>
    <scope>NUCLEOTIDE SEQUENCE</scope>
</reference>
<evidence type="ECO:0000256" key="1">
    <source>
        <dbReference type="ARBA" id="ARBA00009861"/>
    </source>
</evidence>
<dbReference type="Proteomes" id="UP001189624">
    <property type="component" value="Chromosome 2"/>
</dbReference>
<sequence length="207" mass="23142">MVVPAGKTPRELKSLSDIDDQEGLRFQLPVIMFYRKLFCCGRKGAARVIRYGLGEALVHYYPLAVSLREGLNRKLRVDCSGEGILLVESEADVSLKELGDKILPPCPYMREFLLDAPGSQGILGCPLLLVQVTRLRCGGFVFAARMNHTICDSLGLVQFVSMVGEIARGASVSQFPVWQRELFSSRDPPRITCAHHEYETEHCQRET</sequence>
<keyword evidence="2" id="KW-0808">Transferase</keyword>
<dbReference type="AlphaFoldDB" id="A0AA86VC31"/>
<protein>
    <submittedName>
        <fullName evidence="3">Uncharacterized protein</fullName>
    </submittedName>
</protein>
<comment type="similarity">
    <text evidence="1">Belongs to the plant acyltransferase family.</text>
</comment>
<accession>A0AA86VC31</accession>
<organism evidence="3 4">
    <name type="scientific">Sphenostylis stenocarpa</name>
    <dbReference type="NCBI Taxonomy" id="92480"/>
    <lineage>
        <taxon>Eukaryota</taxon>
        <taxon>Viridiplantae</taxon>
        <taxon>Streptophyta</taxon>
        <taxon>Embryophyta</taxon>
        <taxon>Tracheophyta</taxon>
        <taxon>Spermatophyta</taxon>
        <taxon>Magnoliopsida</taxon>
        <taxon>eudicotyledons</taxon>
        <taxon>Gunneridae</taxon>
        <taxon>Pentapetalae</taxon>
        <taxon>rosids</taxon>
        <taxon>fabids</taxon>
        <taxon>Fabales</taxon>
        <taxon>Fabaceae</taxon>
        <taxon>Papilionoideae</taxon>
        <taxon>50 kb inversion clade</taxon>
        <taxon>NPAAA clade</taxon>
        <taxon>indigoferoid/millettioid clade</taxon>
        <taxon>Phaseoleae</taxon>
        <taxon>Sphenostylis</taxon>
    </lineage>
</organism>
<evidence type="ECO:0000313" key="3">
    <source>
        <dbReference type="EMBL" id="CAJ1930858.1"/>
    </source>
</evidence>
<dbReference type="InterPro" id="IPR050898">
    <property type="entry name" value="Plant_acyltransferase"/>
</dbReference>
<keyword evidence="4" id="KW-1185">Reference proteome</keyword>
<dbReference type="GO" id="GO:0016740">
    <property type="term" value="F:transferase activity"/>
    <property type="evidence" value="ECO:0007669"/>
    <property type="project" value="UniProtKB-KW"/>
</dbReference>
<dbReference type="Pfam" id="PF02458">
    <property type="entry name" value="Transferase"/>
    <property type="match status" value="1"/>
</dbReference>
<dbReference type="InterPro" id="IPR023213">
    <property type="entry name" value="CAT-like_dom_sf"/>
</dbReference>
<gene>
    <name evidence="3" type="ORF">AYBTSS11_LOCUS4936</name>
</gene>
<dbReference type="EMBL" id="OY731399">
    <property type="protein sequence ID" value="CAJ1930858.1"/>
    <property type="molecule type" value="Genomic_DNA"/>
</dbReference>
<dbReference type="Gene3D" id="3.30.559.10">
    <property type="entry name" value="Chloramphenicol acetyltransferase-like domain"/>
    <property type="match status" value="1"/>
</dbReference>